<name>A0A0F7KUI1_9SPHN</name>
<dbReference type="PANTHER" id="PTHR30346:SF0">
    <property type="entry name" value="HCA OPERON TRANSCRIPTIONAL ACTIVATOR HCAR"/>
    <property type="match status" value="1"/>
</dbReference>
<feature type="region of interest" description="Disordered" evidence="5">
    <location>
        <begin position="294"/>
        <end position="318"/>
    </location>
</feature>
<dbReference type="EMBL" id="CP011452">
    <property type="protein sequence ID" value="AKH42897.1"/>
    <property type="molecule type" value="Genomic_DNA"/>
</dbReference>
<evidence type="ECO:0000256" key="4">
    <source>
        <dbReference type="ARBA" id="ARBA00023163"/>
    </source>
</evidence>
<dbReference type="GO" id="GO:0003677">
    <property type="term" value="F:DNA binding"/>
    <property type="evidence" value="ECO:0007669"/>
    <property type="project" value="UniProtKB-KW"/>
</dbReference>
<evidence type="ECO:0000256" key="3">
    <source>
        <dbReference type="ARBA" id="ARBA00023125"/>
    </source>
</evidence>
<dbReference type="PANTHER" id="PTHR30346">
    <property type="entry name" value="TRANSCRIPTIONAL DUAL REGULATOR HCAR-RELATED"/>
    <property type="match status" value="1"/>
</dbReference>
<dbReference type="GO" id="GO:0003700">
    <property type="term" value="F:DNA-binding transcription factor activity"/>
    <property type="evidence" value="ECO:0007669"/>
    <property type="project" value="InterPro"/>
</dbReference>
<reference evidence="7" key="1">
    <citation type="submission" date="2015-05" db="EMBL/GenBank/DDBJ databases">
        <title>The complete genome of Altererythrobacter atlanticus strain 26DY36.</title>
        <authorList>
            <person name="Wu Y.-H."/>
            <person name="Cheng H."/>
            <person name="Wu X.-W."/>
        </authorList>
    </citation>
    <scope>NUCLEOTIDE SEQUENCE [LARGE SCALE GENOMIC DNA]</scope>
    <source>
        <strain evidence="7">26DY36</strain>
    </source>
</reference>
<dbReference type="Gene3D" id="1.10.10.10">
    <property type="entry name" value="Winged helix-like DNA-binding domain superfamily/Winged helix DNA-binding domain"/>
    <property type="match status" value="1"/>
</dbReference>
<evidence type="ECO:0000256" key="1">
    <source>
        <dbReference type="ARBA" id="ARBA00009437"/>
    </source>
</evidence>
<dbReference type="Pfam" id="PF03466">
    <property type="entry name" value="LysR_substrate"/>
    <property type="match status" value="1"/>
</dbReference>
<dbReference type="Pfam" id="PF00126">
    <property type="entry name" value="HTH_1"/>
    <property type="match status" value="1"/>
</dbReference>
<dbReference type="RefSeq" id="WP_053833507.1">
    <property type="nucleotide sequence ID" value="NZ_CP011452.2"/>
</dbReference>
<feature type="domain" description="HTH lysR-type" evidence="6">
    <location>
        <begin position="1"/>
        <end position="58"/>
    </location>
</feature>
<accession>A0A0F7KUI1</accession>
<dbReference type="GO" id="GO:0032993">
    <property type="term" value="C:protein-DNA complex"/>
    <property type="evidence" value="ECO:0007669"/>
    <property type="project" value="TreeGrafter"/>
</dbReference>
<dbReference type="PATRIC" id="fig|1267766.3.peg.1881"/>
<keyword evidence="8" id="KW-1185">Reference proteome</keyword>
<keyword evidence="3" id="KW-0238">DNA-binding</keyword>
<evidence type="ECO:0000313" key="7">
    <source>
        <dbReference type="EMBL" id="AKH42897.1"/>
    </source>
</evidence>
<comment type="similarity">
    <text evidence="1">Belongs to the LysR transcriptional regulatory family.</text>
</comment>
<dbReference type="CDD" id="cd08414">
    <property type="entry name" value="PBP2_LTTR_aromatics_like"/>
    <property type="match status" value="1"/>
</dbReference>
<dbReference type="AlphaFoldDB" id="A0A0F7KUI1"/>
<dbReference type="InterPro" id="IPR036388">
    <property type="entry name" value="WH-like_DNA-bd_sf"/>
</dbReference>
<dbReference type="InterPro" id="IPR036390">
    <property type="entry name" value="WH_DNA-bd_sf"/>
</dbReference>
<sequence length="318" mass="34625">MDLRQMRYVIAVADELSFTRAAARCNVSQPPLSRAIRDLETEIGVQLFERDTHSVRITPAGETLVSEARLALATIEKGIESARQTASGLRGTLKLGFGGSTVYSLLPALIRRFRADACDVDFEFCPMPVLNQIDALRSGEIDLGLLRLPIFDEMIETAFVHGEPLVVALPEGHPLLENRGAISIADLESSRFITYEPTRGFNFHSDLLALCRLAKFNPEIRHQVATTEAVVGIVACGEGVAILPASAERLRMEGVAFRPLETGGMPDHLREVRFGLAWCKDTPSATALRFISRMTKPSANRPDPATSLSHAGTTGDSA</sequence>
<dbReference type="KEGG" id="aay:WYH_01861"/>
<dbReference type="STRING" id="1267766.WYH_01861"/>
<organism evidence="7 8">
    <name type="scientific">Croceibacterium atlanticum</name>
    <dbReference type="NCBI Taxonomy" id="1267766"/>
    <lineage>
        <taxon>Bacteria</taxon>
        <taxon>Pseudomonadati</taxon>
        <taxon>Pseudomonadota</taxon>
        <taxon>Alphaproteobacteria</taxon>
        <taxon>Sphingomonadales</taxon>
        <taxon>Erythrobacteraceae</taxon>
        <taxon>Croceibacterium</taxon>
    </lineage>
</organism>
<dbReference type="InterPro" id="IPR005119">
    <property type="entry name" value="LysR_subst-bd"/>
</dbReference>
<dbReference type="InterPro" id="IPR000847">
    <property type="entry name" value="LysR_HTH_N"/>
</dbReference>
<dbReference type="SUPFAM" id="SSF53850">
    <property type="entry name" value="Periplasmic binding protein-like II"/>
    <property type="match status" value="1"/>
</dbReference>
<evidence type="ECO:0000259" key="6">
    <source>
        <dbReference type="PROSITE" id="PS50931"/>
    </source>
</evidence>
<protein>
    <submittedName>
        <fullName evidence="7">HTH-type transcriptional regulator BenM</fullName>
    </submittedName>
</protein>
<dbReference type="FunFam" id="1.10.10.10:FF:000001">
    <property type="entry name" value="LysR family transcriptional regulator"/>
    <property type="match status" value="1"/>
</dbReference>
<keyword evidence="4" id="KW-0804">Transcription</keyword>
<dbReference type="Proteomes" id="UP000034392">
    <property type="component" value="Chromosome"/>
</dbReference>
<evidence type="ECO:0000256" key="5">
    <source>
        <dbReference type="SAM" id="MobiDB-lite"/>
    </source>
</evidence>
<dbReference type="Gene3D" id="3.40.190.10">
    <property type="entry name" value="Periplasmic binding protein-like II"/>
    <property type="match status" value="2"/>
</dbReference>
<evidence type="ECO:0000256" key="2">
    <source>
        <dbReference type="ARBA" id="ARBA00023015"/>
    </source>
</evidence>
<dbReference type="OrthoDB" id="7158941at2"/>
<keyword evidence="2" id="KW-0805">Transcription regulation</keyword>
<evidence type="ECO:0000313" key="8">
    <source>
        <dbReference type="Proteomes" id="UP000034392"/>
    </source>
</evidence>
<proteinExistence type="inferred from homology"/>
<dbReference type="SUPFAM" id="SSF46785">
    <property type="entry name" value="Winged helix' DNA-binding domain"/>
    <property type="match status" value="1"/>
</dbReference>
<dbReference type="PRINTS" id="PR00039">
    <property type="entry name" value="HTHLYSR"/>
</dbReference>
<feature type="compositionally biased region" description="Polar residues" evidence="5">
    <location>
        <begin position="306"/>
        <end position="318"/>
    </location>
</feature>
<gene>
    <name evidence="7" type="primary">benM</name>
    <name evidence="7" type="ORF">WYH_01861</name>
</gene>
<dbReference type="PROSITE" id="PS50931">
    <property type="entry name" value="HTH_LYSR"/>
    <property type="match status" value="1"/>
</dbReference>